<keyword evidence="2" id="KW-1185">Reference proteome</keyword>
<proteinExistence type="predicted"/>
<evidence type="ECO:0000313" key="2">
    <source>
        <dbReference type="Proteomes" id="UP000598120"/>
    </source>
</evidence>
<dbReference type="EMBL" id="BMIC01000006">
    <property type="protein sequence ID" value="GFZ92204.1"/>
    <property type="molecule type" value="Genomic_DNA"/>
</dbReference>
<sequence>MYGKKLVLIKMKKNLLFISCEEAKLICDRAQYNEATLWEKIKLNLRYTWCRITRAYVKKNKKLTEAIKSSNVQCLKQNERQELHEQLKHQLKNQD</sequence>
<evidence type="ECO:0000313" key="1">
    <source>
        <dbReference type="EMBL" id="GFZ92204.1"/>
    </source>
</evidence>
<comment type="caution">
    <text evidence="1">The sequence shown here is derived from an EMBL/GenBank/DDBJ whole genome shotgun (WGS) entry which is preliminary data.</text>
</comment>
<dbReference type="AlphaFoldDB" id="A0A8J2TT04"/>
<reference evidence="1 2" key="1">
    <citation type="journal article" date="2014" name="Int. J. Syst. Evol. Microbiol.">
        <title>Complete genome sequence of Corynebacterium casei LMG S-19264T (=DSM 44701T), isolated from a smear-ripened cheese.</title>
        <authorList>
            <consortium name="US DOE Joint Genome Institute (JGI-PGF)"/>
            <person name="Walter F."/>
            <person name="Albersmeier A."/>
            <person name="Kalinowski J."/>
            <person name="Ruckert C."/>
        </authorList>
    </citation>
    <scope>NUCLEOTIDE SEQUENCE [LARGE SCALE GENOMIC DNA]</scope>
    <source>
        <strain evidence="1 2">CGMCC 1.15295</strain>
    </source>
</reference>
<evidence type="ECO:0008006" key="3">
    <source>
        <dbReference type="Google" id="ProtNLM"/>
    </source>
</evidence>
<gene>
    <name evidence="1" type="ORF">GCM10011531_24930</name>
</gene>
<protein>
    <recommendedName>
        <fullName evidence="3">Glycine dehydrogenase</fullName>
    </recommendedName>
</protein>
<accession>A0A8J2TT04</accession>
<organism evidence="1 2">
    <name type="scientific">Aquaticitalea lipolytica</name>
    <dbReference type="NCBI Taxonomy" id="1247562"/>
    <lineage>
        <taxon>Bacteria</taxon>
        <taxon>Pseudomonadati</taxon>
        <taxon>Bacteroidota</taxon>
        <taxon>Flavobacteriia</taxon>
        <taxon>Flavobacteriales</taxon>
        <taxon>Flavobacteriaceae</taxon>
        <taxon>Aquaticitalea</taxon>
    </lineage>
</organism>
<dbReference type="Proteomes" id="UP000598120">
    <property type="component" value="Unassembled WGS sequence"/>
</dbReference>
<name>A0A8J2TT04_9FLAO</name>